<organism evidence="11 12">
    <name type="scientific">Commensalibacter oyaizuii</name>
    <dbReference type="NCBI Taxonomy" id="3043873"/>
    <lineage>
        <taxon>Bacteria</taxon>
        <taxon>Pseudomonadati</taxon>
        <taxon>Pseudomonadota</taxon>
        <taxon>Alphaproteobacteria</taxon>
        <taxon>Acetobacterales</taxon>
        <taxon>Acetobacteraceae</taxon>
    </lineage>
</organism>
<evidence type="ECO:0000256" key="9">
    <source>
        <dbReference type="HAMAP-Rule" id="MF_00135"/>
    </source>
</evidence>
<comment type="caution">
    <text evidence="11">The sequence shown here is derived from an EMBL/GenBank/DDBJ whole genome shotgun (WGS) entry which is preliminary data.</text>
</comment>
<dbReference type="CDD" id="cd00405">
    <property type="entry name" value="PRAI"/>
    <property type="match status" value="1"/>
</dbReference>
<evidence type="ECO:0000259" key="10">
    <source>
        <dbReference type="Pfam" id="PF00697"/>
    </source>
</evidence>
<evidence type="ECO:0000256" key="8">
    <source>
        <dbReference type="ARBA" id="ARBA00023235"/>
    </source>
</evidence>
<evidence type="ECO:0000256" key="2">
    <source>
        <dbReference type="ARBA" id="ARBA00004664"/>
    </source>
</evidence>
<dbReference type="InterPro" id="IPR013785">
    <property type="entry name" value="Aldolase_TIM"/>
</dbReference>
<keyword evidence="7 9" id="KW-0057">Aromatic amino acid biosynthesis</keyword>
<dbReference type="RefSeq" id="WP_281448140.1">
    <property type="nucleotide sequence ID" value="NZ_JASBAO010000001.1"/>
</dbReference>
<dbReference type="PANTHER" id="PTHR42894:SF1">
    <property type="entry name" value="N-(5'-PHOSPHORIBOSYL)ANTHRANILATE ISOMERASE"/>
    <property type="match status" value="1"/>
</dbReference>
<keyword evidence="6 9" id="KW-0822">Tryptophan biosynthesis</keyword>
<dbReference type="InterPro" id="IPR001240">
    <property type="entry name" value="PRAI_dom"/>
</dbReference>
<dbReference type="EMBL" id="JASBAO010000001">
    <property type="protein sequence ID" value="MDI2091029.1"/>
    <property type="molecule type" value="Genomic_DNA"/>
</dbReference>
<name>A0ABT6Q1S0_9PROT</name>
<evidence type="ECO:0000256" key="5">
    <source>
        <dbReference type="ARBA" id="ARBA00022605"/>
    </source>
</evidence>
<feature type="domain" description="N-(5'phosphoribosyl) anthranilate isomerase (PRAI)" evidence="10">
    <location>
        <begin position="4"/>
        <end position="202"/>
    </location>
</feature>
<keyword evidence="12" id="KW-1185">Reference proteome</keyword>
<dbReference type="GO" id="GO:0016853">
    <property type="term" value="F:isomerase activity"/>
    <property type="evidence" value="ECO:0007669"/>
    <property type="project" value="UniProtKB-KW"/>
</dbReference>
<evidence type="ECO:0000256" key="6">
    <source>
        <dbReference type="ARBA" id="ARBA00022822"/>
    </source>
</evidence>
<dbReference type="Pfam" id="PF00697">
    <property type="entry name" value="PRAI"/>
    <property type="match status" value="1"/>
</dbReference>
<keyword evidence="8 9" id="KW-0413">Isomerase</keyword>
<evidence type="ECO:0000256" key="7">
    <source>
        <dbReference type="ARBA" id="ARBA00023141"/>
    </source>
</evidence>
<evidence type="ECO:0000256" key="1">
    <source>
        <dbReference type="ARBA" id="ARBA00001164"/>
    </source>
</evidence>
<proteinExistence type="inferred from homology"/>
<keyword evidence="5 9" id="KW-0028">Amino-acid biosynthesis</keyword>
<dbReference type="HAMAP" id="MF_00135">
    <property type="entry name" value="PRAI"/>
    <property type="match status" value="1"/>
</dbReference>
<protein>
    <recommendedName>
        <fullName evidence="4 9">N-(5'-phosphoribosyl)anthranilate isomerase</fullName>
        <shortName evidence="9">PRAI</shortName>
        <ecNumber evidence="3 9">5.3.1.24</ecNumber>
    </recommendedName>
</protein>
<dbReference type="InterPro" id="IPR011060">
    <property type="entry name" value="RibuloseP-bd_barrel"/>
</dbReference>
<dbReference type="EC" id="5.3.1.24" evidence="3 9"/>
<accession>A0ABT6Q1S0</accession>
<evidence type="ECO:0000256" key="4">
    <source>
        <dbReference type="ARBA" id="ARBA00022272"/>
    </source>
</evidence>
<comment type="pathway">
    <text evidence="2 9">Amino-acid biosynthesis; L-tryptophan biosynthesis; L-tryptophan from chorismate: step 3/5.</text>
</comment>
<dbReference type="Gene3D" id="3.20.20.70">
    <property type="entry name" value="Aldolase class I"/>
    <property type="match status" value="1"/>
</dbReference>
<evidence type="ECO:0000313" key="11">
    <source>
        <dbReference type="EMBL" id="MDI2091029.1"/>
    </source>
</evidence>
<evidence type="ECO:0000256" key="3">
    <source>
        <dbReference type="ARBA" id="ARBA00012572"/>
    </source>
</evidence>
<dbReference type="Proteomes" id="UP001431634">
    <property type="component" value="Unassembled WGS sequence"/>
</dbReference>
<dbReference type="InterPro" id="IPR044643">
    <property type="entry name" value="TrpF_fam"/>
</dbReference>
<reference evidence="11" key="1">
    <citation type="submission" date="2023-05" db="EMBL/GenBank/DDBJ databases">
        <title>Whole genome sequence of Commensalibacter sp.</title>
        <authorList>
            <person name="Charoenyingcharoen P."/>
            <person name="Yukphan P."/>
        </authorList>
    </citation>
    <scope>NUCLEOTIDE SEQUENCE</scope>
    <source>
        <strain evidence="11">TBRC 16381</strain>
    </source>
</reference>
<sequence>MTAIKICGVKDSATYDLLAELQVNWVGIVFYPPSPRYIEPSQAALLPDYKADGLQRVGLFVKPTVDDIRRILDYVHLDVLQLYTSMENASVIQTIFGIPVWVAKGVKSRADLPTSCPVTGMVIEAPANQSDSRPGGNGRVFDWQLTKNWQAPRPWLLAGGLTPENVTTAIVEAQALAVDVSSGVERCMGEKDPVLIRSFVENIRKKI</sequence>
<gene>
    <name evidence="9" type="primary">trpF</name>
    <name evidence="11" type="ORF">QJV27_06565</name>
</gene>
<comment type="similarity">
    <text evidence="9">Belongs to the TrpF family.</text>
</comment>
<evidence type="ECO:0000313" key="12">
    <source>
        <dbReference type="Proteomes" id="UP001431634"/>
    </source>
</evidence>
<dbReference type="PANTHER" id="PTHR42894">
    <property type="entry name" value="N-(5'-PHOSPHORIBOSYL)ANTHRANILATE ISOMERASE"/>
    <property type="match status" value="1"/>
</dbReference>
<comment type="catalytic activity">
    <reaction evidence="1 9">
        <text>N-(5-phospho-beta-D-ribosyl)anthranilate = 1-(2-carboxyphenylamino)-1-deoxy-D-ribulose 5-phosphate</text>
        <dbReference type="Rhea" id="RHEA:21540"/>
        <dbReference type="ChEBI" id="CHEBI:18277"/>
        <dbReference type="ChEBI" id="CHEBI:58613"/>
        <dbReference type="EC" id="5.3.1.24"/>
    </reaction>
</comment>
<dbReference type="SUPFAM" id="SSF51366">
    <property type="entry name" value="Ribulose-phoshate binding barrel"/>
    <property type="match status" value="1"/>
</dbReference>